<evidence type="ECO:0000313" key="2">
    <source>
        <dbReference type="EMBL" id="KKL69367.1"/>
    </source>
</evidence>
<protein>
    <submittedName>
        <fullName evidence="2">Uncharacterized protein</fullName>
    </submittedName>
</protein>
<feature type="region of interest" description="Disordered" evidence="1">
    <location>
        <begin position="47"/>
        <end position="66"/>
    </location>
</feature>
<organism evidence="2">
    <name type="scientific">marine sediment metagenome</name>
    <dbReference type="NCBI Taxonomy" id="412755"/>
    <lineage>
        <taxon>unclassified sequences</taxon>
        <taxon>metagenomes</taxon>
        <taxon>ecological metagenomes</taxon>
    </lineage>
</organism>
<comment type="caution">
    <text evidence="2">The sequence shown here is derived from an EMBL/GenBank/DDBJ whole genome shotgun (WGS) entry which is preliminary data.</text>
</comment>
<sequence>MKIYTKIVMDLETFEILEEESFEYDGPLALCDTQYDEDGNEIEHTHETTDIPIAFGEESGGSSGSSYGYDFSRAGTDWDNPWVSGALSDLGGATTFSIPEGTTPYSTSQSSSYQGMD</sequence>
<gene>
    <name evidence="2" type="ORF">LCGC14_2115670</name>
</gene>
<dbReference type="AlphaFoldDB" id="A0A0F9H241"/>
<dbReference type="EMBL" id="LAZR01026231">
    <property type="protein sequence ID" value="KKL69367.1"/>
    <property type="molecule type" value="Genomic_DNA"/>
</dbReference>
<evidence type="ECO:0000256" key="1">
    <source>
        <dbReference type="SAM" id="MobiDB-lite"/>
    </source>
</evidence>
<reference evidence="2" key="1">
    <citation type="journal article" date="2015" name="Nature">
        <title>Complex archaea that bridge the gap between prokaryotes and eukaryotes.</title>
        <authorList>
            <person name="Spang A."/>
            <person name="Saw J.H."/>
            <person name="Jorgensen S.L."/>
            <person name="Zaremba-Niedzwiedzka K."/>
            <person name="Martijn J."/>
            <person name="Lind A.E."/>
            <person name="van Eijk R."/>
            <person name="Schleper C."/>
            <person name="Guy L."/>
            <person name="Ettema T.J."/>
        </authorList>
    </citation>
    <scope>NUCLEOTIDE SEQUENCE</scope>
</reference>
<feature type="compositionally biased region" description="Low complexity" evidence="1">
    <location>
        <begin position="102"/>
        <end position="117"/>
    </location>
</feature>
<proteinExistence type="predicted"/>
<feature type="non-terminal residue" evidence="2">
    <location>
        <position position="117"/>
    </location>
</feature>
<feature type="region of interest" description="Disordered" evidence="1">
    <location>
        <begin position="93"/>
        <end position="117"/>
    </location>
</feature>
<name>A0A0F9H241_9ZZZZ</name>
<accession>A0A0F9H241</accession>